<dbReference type="OrthoDB" id="10532316at2759"/>
<evidence type="ECO:0000256" key="1">
    <source>
        <dbReference type="SAM" id="MobiDB-lite"/>
    </source>
</evidence>
<name>A0A517L9F3_9PEZI</name>
<sequence length="295" mass="32170">MEADDSSPGTGATPDLEREDMGPPLMTSSNTTNVEQPGAGILEPSPLKTQSLSAPTPSSSLAPMSASASPPLRQPGTRLPLGFTPRPHYPRKGGPNPILHLEHLVESFVHIHRETNIFGYTHANQLLARQTVFKKSLELMEALTGARVRKRLKVLIDRKRAVEWQYANFAVEVVERVVARGKGLVVFREAVLGVGSLAGRLGVLSVLWDELREEGVRIEDVIVEMGAVDRLIRNGDGKAEGTVWGKVIPDLRVYLGVKEVLEGLTEALEMANGVGGVRQVITWDVMADEEGYIDE</sequence>
<keyword evidence="3" id="KW-1185">Reference proteome</keyword>
<proteinExistence type="predicted"/>
<organism evidence="2 3">
    <name type="scientific">Venturia effusa</name>
    <dbReference type="NCBI Taxonomy" id="50376"/>
    <lineage>
        <taxon>Eukaryota</taxon>
        <taxon>Fungi</taxon>
        <taxon>Dikarya</taxon>
        <taxon>Ascomycota</taxon>
        <taxon>Pezizomycotina</taxon>
        <taxon>Dothideomycetes</taxon>
        <taxon>Pleosporomycetidae</taxon>
        <taxon>Venturiales</taxon>
        <taxon>Venturiaceae</taxon>
        <taxon>Venturia</taxon>
    </lineage>
</organism>
<feature type="compositionally biased region" description="Low complexity" evidence="1">
    <location>
        <begin position="51"/>
        <end position="71"/>
    </location>
</feature>
<feature type="compositionally biased region" description="Polar residues" evidence="1">
    <location>
        <begin position="26"/>
        <end position="35"/>
    </location>
</feature>
<evidence type="ECO:0000313" key="3">
    <source>
        <dbReference type="Proteomes" id="UP000316270"/>
    </source>
</evidence>
<accession>A0A517L9F3</accession>
<evidence type="ECO:0000313" key="2">
    <source>
        <dbReference type="EMBL" id="QDS72263.1"/>
    </source>
</evidence>
<reference evidence="2 3" key="1">
    <citation type="submission" date="2019-07" db="EMBL/GenBank/DDBJ databases">
        <title>Finished genome of Venturia effusa.</title>
        <authorList>
            <person name="Young C.A."/>
            <person name="Cox M.P."/>
            <person name="Ganley A.R.D."/>
            <person name="David W.J."/>
        </authorList>
    </citation>
    <scope>NUCLEOTIDE SEQUENCE [LARGE SCALE GENOMIC DNA]</scope>
    <source>
        <strain evidence="3">albino</strain>
    </source>
</reference>
<feature type="region of interest" description="Disordered" evidence="1">
    <location>
        <begin position="1"/>
        <end position="87"/>
    </location>
</feature>
<gene>
    <name evidence="2" type="ORF">FKW77_006080</name>
</gene>
<dbReference type="EMBL" id="CP042191">
    <property type="protein sequence ID" value="QDS72263.1"/>
    <property type="molecule type" value="Genomic_DNA"/>
</dbReference>
<dbReference type="Proteomes" id="UP000316270">
    <property type="component" value="Chromosome 7"/>
</dbReference>
<dbReference type="AlphaFoldDB" id="A0A517L9F3"/>
<protein>
    <submittedName>
        <fullName evidence="2">Uncharacterized protein</fullName>
    </submittedName>
</protein>